<dbReference type="PATRIC" id="fig|1121335.3.peg.2472"/>
<proteinExistence type="predicted"/>
<accession>L7VRZ6</accession>
<evidence type="ECO:0000313" key="2">
    <source>
        <dbReference type="EMBL" id="AGC69424.1"/>
    </source>
</evidence>
<dbReference type="AlphaFoldDB" id="L7VRZ6"/>
<feature type="transmembrane region" description="Helical" evidence="1">
    <location>
        <begin position="6"/>
        <end position="29"/>
    </location>
</feature>
<dbReference type="EMBL" id="CP004044">
    <property type="protein sequence ID" value="AGC69424.1"/>
    <property type="molecule type" value="Genomic_DNA"/>
</dbReference>
<evidence type="ECO:0000256" key="1">
    <source>
        <dbReference type="SAM" id="Phobius"/>
    </source>
</evidence>
<gene>
    <name evidence="2" type="ordered locus">Cst_c24640</name>
</gene>
<organism evidence="2 3">
    <name type="scientific">Thermoclostridium stercorarium (strain ATCC 35414 / DSM 8532 / NCIMB 11754)</name>
    <name type="common">Clostridium stercorarium</name>
    <dbReference type="NCBI Taxonomy" id="1121335"/>
    <lineage>
        <taxon>Bacteria</taxon>
        <taxon>Bacillati</taxon>
        <taxon>Bacillota</taxon>
        <taxon>Clostridia</taxon>
        <taxon>Eubacteriales</taxon>
        <taxon>Oscillospiraceae</taxon>
        <taxon>Thermoclostridium</taxon>
    </lineage>
</organism>
<dbReference type="Proteomes" id="UP000011220">
    <property type="component" value="Chromosome"/>
</dbReference>
<protein>
    <submittedName>
        <fullName evidence="2">Uncharacterized protein</fullName>
    </submittedName>
</protein>
<keyword evidence="1" id="KW-0472">Membrane</keyword>
<evidence type="ECO:0000313" key="3">
    <source>
        <dbReference type="Proteomes" id="UP000011220"/>
    </source>
</evidence>
<dbReference type="KEGG" id="css:Cst_c24640"/>
<keyword evidence="3" id="KW-1185">Reference proteome</keyword>
<keyword evidence="1" id="KW-1133">Transmembrane helix</keyword>
<dbReference type="STRING" id="1121335.Cst_c24640"/>
<keyword evidence="1" id="KW-0812">Transmembrane</keyword>
<reference evidence="2 3" key="1">
    <citation type="journal article" date="2013" name="Genome Announc.">
        <title>Complete genome sequence of Clostridium stercorarium subsp. stercorarium strain DSM 8532, a thermophilic degrader of plant cell wall fibers.</title>
        <authorList>
            <person name="Poehlein A."/>
            <person name="Zverlov V.V."/>
            <person name="Daniel R."/>
            <person name="Schwarz W.H."/>
            <person name="Liebl W."/>
        </authorList>
    </citation>
    <scope>NUCLEOTIDE SEQUENCE [LARGE SCALE GENOMIC DNA]</scope>
    <source>
        <strain evidence="3">ATCC 35414 / DSM 8532 / NCIMB 11754</strain>
    </source>
</reference>
<sequence length="53" mass="6483">MHINIFHALVLLYLHYISLFFIFVCNFLIDMDNMDLACLFQKNCIYYNNIFKK</sequence>
<name>L7VRZ6_THES1</name>